<name>A0A2W2A9J6_9BACT</name>
<dbReference type="EMBL" id="QKTW01000021">
    <property type="protein sequence ID" value="PZF71941.1"/>
    <property type="molecule type" value="Genomic_DNA"/>
</dbReference>
<proteinExistence type="predicted"/>
<evidence type="ECO:0000313" key="2">
    <source>
        <dbReference type="Proteomes" id="UP000248745"/>
    </source>
</evidence>
<comment type="caution">
    <text evidence="1">The sequence shown here is derived from an EMBL/GenBank/DDBJ whole genome shotgun (WGS) entry which is preliminary data.</text>
</comment>
<keyword evidence="2" id="KW-1185">Reference proteome</keyword>
<reference evidence="1 2" key="1">
    <citation type="submission" date="2018-06" db="EMBL/GenBank/DDBJ databases">
        <title>Mucibacter soli gen. nov., sp. nov., a new member of the family Chitinophagaceae producing mucin.</title>
        <authorList>
            <person name="Kim M.-K."/>
            <person name="Park S."/>
            <person name="Kim T.-S."/>
            <person name="Joung Y."/>
            <person name="Han J.-H."/>
            <person name="Kim S.B."/>
        </authorList>
    </citation>
    <scope>NUCLEOTIDE SEQUENCE [LARGE SCALE GENOMIC DNA]</scope>
    <source>
        <strain evidence="1 2">R1-15</strain>
    </source>
</reference>
<organism evidence="1 2">
    <name type="scientific">Taibaiella soli</name>
    <dbReference type="NCBI Taxonomy" id="1649169"/>
    <lineage>
        <taxon>Bacteria</taxon>
        <taxon>Pseudomonadati</taxon>
        <taxon>Bacteroidota</taxon>
        <taxon>Chitinophagia</taxon>
        <taxon>Chitinophagales</taxon>
        <taxon>Chitinophagaceae</taxon>
        <taxon>Taibaiella</taxon>
    </lineage>
</organism>
<sequence length="240" mass="26358">MIRHLLRTLLLLIVSISGFAKPFTDGLYFGVNFNAGLVYDPGSYFPYAALTTTSGIKAGYTIPGANVSVFTGLQYAHYKYSVDREYGGTQIADFLEVPVGLRIVGGGASKVKMYFEPALSICFLGNAEFQGAYKDGAFKYAPGDNKADCKQVILRPSLGWGFHFKASEHLAINLGWQMATNISSLYKESLPRPASTHLSAVTMQLGFEYHLGSLYETVIPKSKYRSRSGSGSSDYYDVNW</sequence>
<protein>
    <recommendedName>
        <fullName evidence="3">Outer membrane protein beta-barrel domain-containing protein</fullName>
    </recommendedName>
</protein>
<gene>
    <name evidence="1" type="ORF">DN068_15645</name>
</gene>
<evidence type="ECO:0008006" key="3">
    <source>
        <dbReference type="Google" id="ProtNLM"/>
    </source>
</evidence>
<dbReference type="AlphaFoldDB" id="A0A2W2A9J6"/>
<dbReference type="RefSeq" id="WP_110999883.1">
    <property type="nucleotide sequence ID" value="NZ_QKTW01000021.1"/>
</dbReference>
<dbReference type="Proteomes" id="UP000248745">
    <property type="component" value="Unassembled WGS sequence"/>
</dbReference>
<accession>A0A2W2A9J6</accession>
<evidence type="ECO:0000313" key="1">
    <source>
        <dbReference type="EMBL" id="PZF71941.1"/>
    </source>
</evidence>
<dbReference type="OrthoDB" id="838174at2"/>